<protein>
    <submittedName>
        <fullName evidence="5">Uncharacterized protein</fullName>
    </submittedName>
</protein>
<feature type="region of interest" description="Disordered" evidence="4">
    <location>
        <begin position="2503"/>
        <end position="2522"/>
    </location>
</feature>
<reference evidence="6" key="1">
    <citation type="submission" date="2017-11" db="EMBL/GenBank/DDBJ databases">
        <title>The draft genome sequence of Chromatocurvus sp. F02.</title>
        <authorList>
            <person name="Du Z.-J."/>
            <person name="Chang Y.-Q."/>
        </authorList>
    </citation>
    <scope>NUCLEOTIDE SEQUENCE [LARGE SCALE GENOMIC DNA]</scope>
    <source>
        <strain evidence="6">F02</strain>
    </source>
</reference>
<feature type="region of interest" description="Disordered" evidence="4">
    <location>
        <begin position="3389"/>
        <end position="3408"/>
    </location>
</feature>
<dbReference type="EMBL" id="PKLZ01000007">
    <property type="protein sequence ID" value="PLW82817.1"/>
    <property type="molecule type" value="Genomic_DNA"/>
</dbReference>
<dbReference type="InterPro" id="IPR050557">
    <property type="entry name" value="RTX_toxin/Mannuronan_C5-epim"/>
</dbReference>
<keyword evidence="3" id="KW-0106">Calcium</keyword>
<dbReference type="InterPro" id="IPR053786">
    <property type="entry name" value="LEPRxLL_CS"/>
</dbReference>
<name>A0A2N5Y371_9GAMM</name>
<feature type="compositionally biased region" description="Basic and acidic residues" evidence="4">
    <location>
        <begin position="2982"/>
        <end position="2997"/>
    </location>
</feature>
<dbReference type="PRINTS" id="PR00313">
    <property type="entry name" value="CABNDNGRPT"/>
</dbReference>
<dbReference type="Proteomes" id="UP000234845">
    <property type="component" value="Unassembled WGS sequence"/>
</dbReference>
<dbReference type="NCBIfam" id="NF012209">
    <property type="entry name" value="LEPR-8K"/>
    <property type="match status" value="1"/>
</dbReference>
<comment type="caution">
    <text evidence="5">The sequence shown here is derived from an EMBL/GenBank/DDBJ whole genome shotgun (WGS) entry which is preliminary data.</text>
</comment>
<dbReference type="PROSITE" id="PS00330">
    <property type="entry name" value="HEMOLYSIN_CALCIUM"/>
    <property type="match status" value="8"/>
</dbReference>
<feature type="region of interest" description="Disordered" evidence="4">
    <location>
        <begin position="3360"/>
        <end position="3380"/>
    </location>
</feature>
<feature type="region of interest" description="Disordered" evidence="4">
    <location>
        <begin position="2434"/>
        <end position="2460"/>
    </location>
</feature>
<sequence>MNRLPLNSAKRWLELRRQAFSDSPPFEKAPNQMAQAFRLEALEPRLLLSADPVLGELARWVEDNGSDETDTLSAIIQEMNEASQAALMSGAEAGGRSDIPVSWPESWSDTDESPGTEVHALTAEGTPDAEAPADIDQSVADAALAAAKTRFTQLGTGFDAADLTGISITVATTGELAEGVVAQVAGSVITVDANAAGFGWYVDDNYMTDDEFDAPSPGVAGNIDLLSVVMHEIGHVLLGEAHDGTPDTLMSETIAEGERQIAVTFDNTVNAQLANIVGDITLNSVIDAVLGALDGVAPVDGAVSFTTDLGREIVIGETVNDGHDLVLDGVTLSFSELAFDGTAWAGKVVVEATKGELLSNFLSIALEDSDKDADDYAVVGTVVLGTSNLSQLAIDDVDAFTSNSDKLGIPTLLDVDITGVTLSFNDFRGDANDNNLAFTAAVTGLKGVVPASFKDQFNLEFSGSVNVAFELDELEGTDADASALTKALFNDVASSGFTFSASGKLENVGSFSGAVIYESVPDENDPENPIELFALSGNITLGPKIMGKDAAGKDITKNAQFAFAFSELGPLDAFIGSSTDPIAIQGQGYQIKVTGLGVAFNNTIEGRQTDVDFTVGGNAIPAYDENGDGGKGTITLQIPHDHDHNKDGKADQALDFEAGDELRIQKATNAVLNGLWVVTEATAESVTFSLGDTDPGTLIAEVGAQLIRHTIREPEDLTDEGLANGIAPPSDVAAWRDQLVGAVGNQVANYVSWASFSGQFVLGGKADIEFRDKAQEAAETGISPDKLKGNLDVMIDSDLNLLLQGQLNIYNKTLLLPAKLFASLDSIEYGEAAFLLNAELNGGSNLPSDSTNPNSNKFLELNAKIAFSAVDDAFAIEANGRYDLLVPGDITTITLEGAAELVFTPDVSNTAVEIEFSFGAELRETFVGTIGRADGAFTATLSDGALPTIYGAAVLDINLDFLDGYGIEFDAGIEGALLLNTTGLDQTVVIEKRDENFEKTGEELLALTIDDNQILAMALVGNASLDIGDAELLKVDGGYGIEIARDGYSVGIFGDPESDDPEVASVSLLDGLLTGTASGFFAIRGDSDGAGPGLAGIAGRLSISSKTSLKVPFEGSQFEFATLEGSALMVFNTTLKEVTFTPPIEGAVTQTIAAGAPSVTEAQTKLKDVRNPSKISGVPSGGFTNLADIPSDWTSEQAPSAYGVLFLKGSFGAFGDVITADAAGSILVSSDGSFGFSASFYTEADFLDLAGGFVGGYIDLSSNGSFTVDLDAGLSVGPSWLNIYGDAGLDIRYNGDDKLSINGFVGVGIDVDIGVVDVTLSPDPLRVGYDSDSGEISFSVTYPEPFIDKDCWDSPLGEICVYYPNIRDANYDLTVGTLFLFGDGNPPNLGQVDANGVLTLNVGDLAGDRNLEEDNINEIVSIGALTAQSDGAQDLAVTMFGYTQEFKGVTEVRVGAMRDGNDAVYIEKEGKNTKLMVTELSVNFNKGDDVLRNDGAGKVTANGGLGNDLLIGGRGIDILDGGDNADRIQGGAGADELRGGEGDDVITWLSGDGVDTVIDGGGGAADLFEVVGVDGTPLDVVVNANGSDVDLTIAGAGILTPRAFENLNIIGANSPDRIVVNDLTGNNLKRINADFGDDAAQDELIVNTTSGADQVDFNLDTETLDLKIVDPKTGDVSSVVRTVNTTQVEVTNSVTVGLSGAGGSGNDDRVTLNTEGGNDTVAVGGTFEGITTTINSGSGSDTVNINTTAAGSTTVVNTEEGADTIVVGSAGVTDGIDGLVDVNGGDDAAIDELTVNDADSTAGKRADLTAAMVTGLGMASGVSYDGVEELEVRLGSGADTLFVDSTHTGSTDIYAGDGVSQRDDTIAINSISGETTVYGEDGNDAVLVNVEDIGNDGIGNGTGSFVRTFENGIDAVLTIRGQQGSDDVTVNLAGIGEALINVLDGGSSGTDTLTINTTDQADTVLMRKDVVALINNGDTTERVNYNTDINDDNDIEDDKGGLFINTLGGDDKVVSDDNSAVTTIDGGQGNDTFQVGQVFGTPRDGRAGLDDGDRFDTQAIVIGVIQQTSDGEVLFDPTEIQLGDGFTLDEATAKAIKDAANEQYELAPSEALDGVAFVSVGVSYDTTIRGGDDNDVFNVYQNKGELTLEGEDGNDEFVVRAFATLNIDGLGGDFVQAQTSVLAGDGNDTIKYAENAPVDIDGGAGFDTLVVLGTPFGDNFAITDEGVYGAGLAVTYKNLESIELDGLEGDDNFYIRSTSAAVATTVIGGLGNDNFYVAGDIPDDQPIVSKGAEVAESDFATPVQDLSAIKGALILEGGAGPEGASRALQAPLLLPGELNDPSIQIASQTNKGRDQDTVTVYHADNADDESGDLSYRSDVALSDNGLALTGFGMGGEQNFVVGQGEPDQDFGGGITFNGFESLEVLLGTGNETLTISDTGDASSKGDVFSDPEDTADGVPAAEGDISEEDAIDPPMITAIHGGGGADTITVTGRGDGPLVIYGDTSEDGSRYSNGGEGPNDSAASFDNAAGDTIDASGMADPDDGFAGVVIYGGDGDDTITGSQGDDHLAGGRGSDTINGEAGEDHIYGDSQFNIDLAEFRQDQESGDADPATMFEVVDTAIGAADIINAGSGNDVVLGDQGEIKQVEGTRRIETTGAVVSVETTNLASGAGDTIHGDAGNDLLFGGAKGDTVYGDEGSDLIFGDQGKVSIESAANIDLNAIGIEDGAGVSNPAAQFIYTSDISSAADASAAGDTLYGGSLADNDTDTGGNIILGQQGADTIYGGGGDDDIYGGHNVAGGSDTGDRIDAGAGNDVVLGDNGLIERSASATDPRFTVLTGSEIYDDQGNAQVADGNTIGANPDGAVARKIELFDHSNGDNTGKFGSDVIAGGADDDVLFGQLGDDVIHGDGSLSGEGIVALVTDIDGADVGGDDYIEGNGGDDTIYGGLGQDDIVGGSSALYNLNSTDKRPDGADTIYGGNGDATDRNDAGDGSNSRDADVIVGDNGDIYRLVGINGANSSDYLRFQYNTDGRIVVRAVSELDYTPGDGEDSDIGAGDTIRGEAGDDAIFGMSGDDVLFGDSGNDDLIGGVGNDWISGGRGTDGVLGDDGRIYTSRNGTAEPLYAIGVNAEQTISGGKHIESTIYVAGELNKSVNLTPFELGGNDIIYGGLGDDFLHGGAGDDAMSGAEALEAFYDAPINNGDVLAYDPETGEFADYDENAPRTKIEGFLLNFEVADDGKDRLFGDLGNDWLVGGGNSDHLYGGMGDDLLNADDDQDSLGVLNDTPDDDPSAAESYADIAVGGGGRDVLIGNTTTDRLIDWVGEFNSYVVPFSPFGLETISRDARPALVAYLYALSEADGADATRASDTGTNAARNGEPFGEVGIVLQKDDAWRRQSGAPADPQPGNSKR</sequence>
<evidence type="ECO:0000256" key="4">
    <source>
        <dbReference type="SAM" id="MobiDB-lite"/>
    </source>
</evidence>
<accession>A0A2N5Y371</accession>
<evidence type="ECO:0000256" key="1">
    <source>
        <dbReference type="ARBA" id="ARBA00004613"/>
    </source>
</evidence>
<proteinExistence type="predicted"/>
<dbReference type="PANTHER" id="PTHR38340">
    <property type="entry name" value="S-LAYER PROTEIN"/>
    <property type="match status" value="1"/>
</dbReference>
<dbReference type="OrthoDB" id="8612880at2"/>
<feature type="region of interest" description="Disordered" evidence="4">
    <location>
        <begin position="2963"/>
        <end position="2997"/>
    </location>
</feature>
<dbReference type="Gene3D" id="2.160.20.160">
    <property type="match status" value="1"/>
</dbReference>
<keyword evidence="6" id="KW-1185">Reference proteome</keyword>
<gene>
    <name evidence="5" type="ORF">CWI75_09650</name>
</gene>
<keyword evidence="2" id="KW-0964">Secreted</keyword>
<dbReference type="InterPro" id="IPR011049">
    <property type="entry name" value="Serralysin-like_metalloprot_C"/>
</dbReference>
<dbReference type="RefSeq" id="WP_101521283.1">
    <property type="nucleotide sequence ID" value="NZ_PKLZ01000007.1"/>
</dbReference>
<evidence type="ECO:0000256" key="3">
    <source>
        <dbReference type="ARBA" id="ARBA00022837"/>
    </source>
</evidence>
<evidence type="ECO:0000256" key="2">
    <source>
        <dbReference type="ARBA" id="ARBA00022525"/>
    </source>
</evidence>
<dbReference type="Gene3D" id="2.150.10.10">
    <property type="entry name" value="Serralysin-like metalloprotease, C-terminal"/>
    <property type="match status" value="3"/>
</dbReference>
<dbReference type="Pfam" id="PF00353">
    <property type="entry name" value="HemolysinCabind"/>
    <property type="match status" value="12"/>
</dbReference>
<dbReference type="GO" id="GO:0005576">
    <property type="term" value="C:extracellular region"/>
    <property type="evidence" value="ECO:0007669"/>
    <property type="project" value="UniProtKB-SubCell"/>
</dbReference>
<organism evidence="5 6">
    <name type="scientific">Kineobactrum sediminis</name>
    <dbReference type="NCBI Taxonomy" id="1905677"/>
    <lineage>
        <taxon>Bacteria</taxon>
        <taxon>Pseudomonadati</taxon>
        <taxon>Pseudomonadota</taxon>
        <taxon>Gammaproteobacteria</taxon>
        <taxon>Cellvibrionales</taxon>
        <taxon>Halieaceae</taxon>
        <taxon>Kineobactrum</taxon>
    </lineage>
</organism>
<evidence type="ECO:0000313" key="6">
    <source>
        <dbReference type="Proteomes" id="UP000234845"/>
    </source>
</evidence>
<dbReference type="InterPro" id="IPR001343">
    <property type="entry name" value="Hemolysn_Ca-bd"/>
</dbReference>
<comment type="subcellular location">
    <subcellularLocation>
        <location evidence="1">Secreted</location>
    </subcellularLocation>
</comment>
<dbReference type="InterPro" id="IPR018511">
    <property type="entry name" value="Hemolysin-typ_Ca-bd_CS"/>
</dbReference>
<dbReference type="SUPFAM" id="SSF51120">
    <property type="entry name" value="beta-Roll"/>
    <property type="match status" value="3"/>
</dbReference>
<dbReference type="PANTHER" id="PTHR38340:SF1">
    <property type="entry name" value="S-LAYER PROTEIN"/>
    <property type="match status" value="1"/>
</dbReference>
<evidence type="ECO:0000313" key="5">
    <source>
        <dbReference type="EMBL" id="PLW82817.1"/>
    </source>
</evidence>
<dbReference type="GO" id="GO:0005509">
    <property type="term" value="F:calcium ion binding"/>
    <property type="evidence" value="ECO:0007669"/>
    <property type="project" value="InterPro"/>
</dbReference>